<sequence length="117" mass="13693">MINKHIDRYPLLKLTRVIGWQLIEHYLVEQKNQQQRANKRGQINYPLLSMFKAILLGQWYNLSDLELEYSLITRLDFYLSVVLMKHTHLTTAPFATTVTGLAKVVLCQSDLPYLTEN</sequence>
<dbReference type="PANTHER" id="PTHR35604:SF2">
    <property type="entry name" value="TRANSPOSASE INSH FOR INSERTION SEQUENCE ELEMENT IS5A-RELATED"/>
    <property type="match status" value="1"/>
</dbReference>
<dbReference type="EMBL" id="UHIC01000001">
    <property type="protein sequence ID" value="SUO95899.1"/>
    <property type="molecule type" value="Genomic_DNA"/>
</dbReference>
<dbReference type="AlphaFoldDB" id="A0A380MTG1"/>
<feature type="domain" description="Transposase InsH N-terminal" evidence="1">
    <location>
        <begin position="8"/>
        <end position="77"/>
    </location>
</feature>
<organism evidence="2 3">
    <name type="scientific">Suttonella ornithocola</name>
    <dbReference type="NCBI Taxonomy" id="279832"/>
    <lineage>
        <taxon>Bacteria</taxon>
        <taxon>Pseudomonadati</taxon>
        <taxon>Pseudomonadota</taxon>
        <taxon>Gammaproteobacteria</taxon>
        <taxon>Cardiobacteriales</taxon>
        <taxon>Cardiobacteriaceae</taxon>
        <taxon>Suttonella</taxon>
    </lineage>
</organism>
<dbReference type="RefSeq" id="WP_084601634.1">
    <property type="nucleotide sequence ID" value="NZ_LWHB01000052.1"/>
</dbReference>
<dbReference type="OrthoDB" id="9774608at2"/>
<protein>
    <recommendedName>
        <fullName evidence="1">Transposase InsH N-terminal domain-containing protein</fullName>
    </recommendedName>
</protein>
<accession>A0A380MTG1</accession>
<evidence type="ECO:0000313" key="3">
    <source>
        <dbReference type="Proteomes" id="UP000254601"/>
    </source>
</evidence>
<dbReference type="Proteomes" id="UP000254601">
    <property type="component" value="Unassembled WGS sequence"/>
</dbReference>
<evidence type="ECO:0000313" key="2">
    <source>
        <dbReference type="EMBL" id="SUO95899.1"/>
    </source>
</evidence>
<proteinExistence type="predicted"/>
<reference evidence="2 3" key="1">
    <citation type="submission" date="2018-06" db="EMBL/GenBank/DDBJ databases">
        <authorList>
            <consortium name="Pathogen Informatics"/>
            <person name="Doyle S."/>
        </authorList>
    </citation>
    <scope>NUCLEOTIDE SEQUENCE [LARGE SCALE GENOMIC DNA]</scope>
    <source>
        <strain evidence="2 3">NCTC13337</strain>
    </source>
</reference>
<dbReference type="InterPro" id="IPR008490">
    <property type="entry name" value="Transposase_InsH_N"/>
</dbReference>
<evidence type="ECO:0000259" key="1">
    <source>
        <dbReference type="Pfam" id="PF05598"/>
    </source>
</evidence>
<dbReference type="Pfam" id="PF05598">
    <property type="entry name" value="DUF772"/>
    <property type="match status" value="1"/>
</dbReference>
<name>A0A380MTG1_9GAMM</name>
<gene>
    <name evidence="2" type="ORF">NCTC13337_01642</name>
</gene>
<dbReference type="PANTHER" id="PTHR35604">
    <property type="entry name" value="TRANSPOSASE INSH FOR INSERTION SEQUENCE ELEMENT IS5A-RELATED"/>
    <property type="match status" value="1"/>
</dbReference>
<keyword evidence="3" id="KW-1185">Reference proteome</keyword>